<protein>
    <recommendedName>
        <fullName evidence="6 7">Small ribosomal subunit protein bS20</fullName>
    </recommendedName>
</protein>
<evidence type="ECO:0000313" key="8">
    <source>
        <dbReference type="EMBL" id="MEB3429928.1"/>
    </source>
</evidence>
<dbReference type="HAMAP" id="MF_00500">
    <property type="entry name" value="Ribosomal_bS20"/>
    <property type="match status" value="1"/>
</dbReference>
<proteinExistence type="inferred from homology"/>
<keyword evidence="4 7" id="KW-0689">Ribosomal protein</keyword>
<dbReference type="GO" id="GO:0003735">
    <property type="term" value="F:structural constituent of ribosome"/>
    <property type="evidence" value="ECO:0007669"/>
    <property type="project" value="InterPro"/>
</dbReference>
<dbReference type="NCBIfam" id="TIGR00029">
    <property type="entry name" value="S20"/>
    <property type="match status" value="1"/>
</dbReference>
<organism evidence="8 9">
    <name type="scientific">Citroniella saccharovorans</name>
    <dbReference type="NCBI Taxonomy" id="2053367"/>
    <lineage>
        <taxon>Bacteria</taxon>
        <taxon>Bacillati</taxon>
        <taxon>Bacillota</taxon>
        <taxon>Tissierellia</taxon>
        <taxon>Tissierellales</taxon>
        <taxon>Peptoniphilaceae</taxon>
        <taxon>Citroniella</taxon>
    </lineage>
</organism>
<keyword evidence="3 7" id="KW-0694">RNA-binding</keyword>
<evidence type="ECO:0000256" key="5">
    <source>
        <dbReference type="ARBA" id="ARBA00023274"/>
    </source>
</evidence>
<comment type="caution">
    <text evidence="8">The sequence shown here is derived from an EMBL/GenBank/DDBJ whole genome shotgun (WGS) entry which is preliminary data.</text>
</comment>
<name>A0AAW9MYF5_9FIRM</name>
<dbReference type="InterPro" id="IPR002583">
    <property type="entry name" value="Ribosomal_bS20"/>
</dbReference>
<dbReference type="RefSeq" id="WP_324620082.1">
    <property type="nucleotide sequence ID" value="NZ_JAYKOT010000003.1"/>
</dbReference>
<comment type="similarity">
    <text evidence="1 7">Belongs to the bacterial ribosomal protein bS20 family.</text>
</comment>
<evidence type="ECO:0000256" key="6">
    <source>
        <dbReference type="ARBA" id="ARBA00035136"/>
    </source>
</evidence>
<sequence>MANIKSALKRIKVNETKRARNKSKKSELKTYMKKLNIAIEEDRLDDAAELLKLVDKKLKKAASKNLIHKNAASRKLSSFQRRLNSAKEA</sequence>
<dbReference type="Pfam" id="PF01649">
    <property type="entry name" value="Ribosomal_S20p"/>
    <property type="match status" value="1"/>
</dbReference>
<dbReference type="PANTHER" id="PTHR33398:SF1">
    <property type="entry name" value="SMALL RIBOSOMAL SUBUNIT PROTEIN BS20C"/>
    <property type="match status" value="1"/>
</dbReference>
<reference evidence="8 9" key="1">
    <citation type="submission" date="2024-01" db="EMBL/GenBank/DDBJ databases">
        <title>Complete genome sequence of Citroniella saccharovorans strain M6.X9, isolated from human fecal sample.</title>
        <authorList>
            <person name="Cheng G."/>
            <person name="Westerholm M."/>
            <person name="Schnurer A."/>
        </authorList>
    </citation>
    <scope>NUCLEOTIDE SEQUENCE [LARGE SCALE GENOMIC DNA]</scope>
    <source>
        <strain evidence="8 9">DSM 29873</strain>
    </source>
</reference>
<evidence type="ECO:0000256" key="1">
    <source>
        <dbReference type="ARBA" id="ARBA00007634"/>
    </source>
</evidence>
<dbReference type="InterPro" id="IPR036510">
    <property type="entry name" value="Ribosomal_bS20_sf"/>
</dbReference>
<evidence type="ECO:0000256" key="7">
    <source>
        <dbReference type="HAMAP-Rule" id="MF_00500"/>
    </source>
</evidence>
<dbReference type="GO" id="GO:0070181">
    <property type="term" value="F:small ribosomal subunit rRNA binding"/>
    <property type="evidence" value="ECO:0007669"/>
    <property type="project" value="TreeGrafter"/>
</dbReference>
<evidence type="ECO:0000256" key="4">
    <source>
        <dbReference type="ARBA" id="ARBA00022980"/>
    </source>
</evidence>
<dbReference type="PANTHER" id="PTHR33398">
    <property type="entry name" value="30S RIBOSOMAL PROTEIN S20"/>
    <property type="match status" value="1"/>
</dbReference>
<keyword evidence="2 7" id="KW-0699">rRNA-binding</keyword>
<keyword evidence="9" id="KW-1185">Reference proteome</keyword>
<gene>
    <name evidence="7 8" type="primary">rpsT</name>
    <name evidence="8" type="ORF">VLK81_07895</name>
</gene>
<dbReference type="GO" id="GO:0015935">
    <property type="term" value="C:small ribosomal subunit"/>
    <property type="evidence" value="ECO:0007669"/>
    <property type="project" value="TreeGrafter"/>
</dbReference>
<dbReference type="AlphaFoldDB" id="A0AAW9MYF5"/>
<evidence type="ECO:0000256" key="2">
    <source>
        <dbReference type="ARBA" id="ARBA00022730"/>
    </source>
</evidence>
<dbReference type="GO" id="GO:0005829">
    <property type="term" value="C:cytosol"/>
    <property type="evidence" value="ECO:0007669"/>
    <property type="project" value="TreeGrafter"/>
</dbReference>
<dbReference type="Gene3D" id="1.20.58.110">
    <property type="entry name" value="Ribosomal protein S20"/>
    <property type="match status" value="1"/>
</dbReference>
<accession>A0AAW9MYF5</accession>
<evidence type="ECO:0000313" key="9">
    <source>
        <dbReference type="Proteomes" id="UP001357733"/>
    </source>
</evidence>
<evidence type="ECO:0000256" key="3">
    <source>
        <dbReference type="ARBA" id="ARBA00022884"/>
    </source>
</evidence>
<dbReference type="EMBL" id="JAYKOT010000003">
    <property type="protein sequence ID" value="MEB3429928.1"/>
    <property type="molecule type" value="Genomic_DNA"/>
</dbReference>
<keyword evidence="5 7" id="KW-0687">Ribonucleoprotein</keyword>
<dbReference type="SUPFAM" id="SSF46992">
    <property type="entry name" value="Ribosomal protein S20"/>
    <property type="match status" value="1"/>
</dbReference>
<dbReference type="GO" id="GO:0006412">
    <property type="term" value="P:translation"/>
    <property type="evidence" value="ECO:0007669"/>
    <property type="project" value="UniProtKB-UniRule"/>
</dbReference>
<dbReference type="Proteomes" id="UP001357733">
    <property type="component" value="Unassembled WGS sequence"/>
</dbReference>
<comment type="function">
    <text evidence="7">Binds directly to 16S ribosomal RNA.</text>
</comment>